<keyword evidence="3" id="KW-0560">Oxidoreductase</keyword>
<dbReference type="InterPro" id="IPR008775">
    <property type="entry name" value="Phytyl_CoA_dOase-like"/>
</dbReference>
<name>A0A8J7S810_9PROT</name>
<sequence length="295" mass="33438">MSAVTTSILTRDEISAYARDFVPKASAAGGPGILTQDEIDAYNRDGFMVPNYRLDPDTLGRLAEMSERLVDWNPHITDSLFACPHMKSGGHRNLKTEPGWMDFATHPDILDMMEQLIGPNIILWGATLFYKTPKEGPATPWHRDARFLPITPMATTSVWIAVSPCKKDNGCLRFIPGSHQRKEVGSHRREQRDDLIFNAGTLDESEYDESTAEDVELEPGQMVFFDIFTIHGSRHNKGNRARAAYSMRYIPSTSHYDHDANQYKDVEAFQNHTRRLYLVRGRDVCGLNDFTKGLE</sequence>
<dbReference type="SUPFAM" id="SSF51197">
    <property type="entry name" value="Clavaminate synthase-like"/>
    <property type="match status" value="1"/>
</dbReference>
<comment type="cofactor">
    <cofactor evidence="1">
        <name>Fe(2+)</name>
        <dbReference type="ChEBI" id="CHEBI:29033"/>
    </cofactor>
</comment>
<dbReference type="EMBL" id="JAGMWN010000009">
    <property type="protein sequence ID" value="MBP5858534.1"/>
    <property type="molecule type" value="Genomic_DNA"/>
</dbReference>
<dbReference type="PANTHER" id="PTHR20883">
    <property type="entry name" value="PHYTANOYL-COA DIOXYGENASE DOMAIN CONTAINING 1"/>
    <property type="match status" value="1"/>
</dbReference>
<reference evidence="3" key="1">
    <citation type="submission" date="2021-04" db="EMBL/GenBank/DDBJ databases">
        <authorList>
            <person name="Zhang D.-C."/>
        </authorList>
    </citation>
    <scope>NUCLEOTIDE SEQUENCE</scope>
    <source>
        <strain evidence="3">CGMCC 1.15697</strain>
    </source>
</reference>
<evidence type="ECO:0000256" key="1">
    <source>
        <dbReference type="ARBA" id="ARBA00001954"/>
    </source>
</evidence>
<dbReference type="RefSeq" id="WP_210683128.1">
    <property type="nucleotide sequence ID" value="NZ_JAGMWN010000009.1"/>
</dbReference>
<keyword evidence="3" id="KW-0223">Dioxygenase</keyword>
<dbReference type="Gene3D" id="2.60.120.620">
    <property type="entry name" value="q2cbj1_9rhob like domain"/>
    <property type="match status" value="1"/>
</dbReference>
<dbReference type="GO" id="GO:0016706">
    <property type="term" value="F:2-oxoglutarate-dependent dioxygenase activity"/>
    <property type="evidence" value="ECO:0007669"/>
    <property type="project" value="UniProtKB-ARBA"/>
</dbReference>
<dbReference type="InterPro" id="IPR003347">
    <property type="entry name" value="JmjC_dom"/>
</dbReference>
<keyword evidence="4" id="KW-1185">Reference proteome</keyword>
<evidence type="ECO:0000313" key="3">
    <source>
        <dbReference type="EMBL" id="MBP5858534.1"/>
    </source>
</evidence>
<feature type="domain" description="JmjC" evidence="2">
    <location>
        <begin position="95"/>
        <end position="270"/>
    </location>
</feature>
<organism evidence="3 4">
    <name type="scientific">Marivibrio halodurans</name>
    <dbReference type="NCBI Taxonomy" id="2039722"/>
    <lineage>
        <taxon>Bacteria</taxon>
        <taxon>Pseudomonadati</taxon>
        <taxon>Pseudomonadota</taxon>
        <taxon>Alphaproteobacteria</taxon>
        <taxon>Rhodospirillales</taxon>
        <taxon>Rhodospirillaceae</taxon>
        <taxon>Marivibrio</taxon>
    </lineage>
</organism>
<proteinExistence type="predicted"/>
<dbReference type="PANTHER" id="PTHR20883:SF48">
    <property type="entry name" value="ECTOINE DIOXYGENASE"/>
    <property type="match status" value="1"/>
</dbReference>
<gene>
    <name evidence="3" type="ORF">KAJ83_16045</name>
</gene>
<accession>A0A8J7S810</accession>
<dbReference type="PROSITE" id="PS51184">
    <property type="entry name" value="JMJC"/>
    <property type="match status" value="1"/>
</dbReference>
<evidence type="ECO:0000259" key="2">
    <source>
        <dbReference type="PROSITE" id="PS51184"/>
    </source>
</evidence>
<dbReference type="GO" id="GO:0005506">
    <property type="term" value="F:iron ion binding"/>
    <property type="evidence" value="ECO:0007669"/>
    <property type="project" value="UniProtKB-ARBA"/>
</dbReference>
<evidence type="ECO:0000313" key="4">
    <source>
        <dbReference type="Proteomes" id="UP000672602"/>
    </source>
</evidence>
<comment type="caution">
    <text evidence="3">The sequence shown here is derived from an EMBL/GenBank/DDBJ whole genome shotgun (WGS) entry which is preliminary data.</text>
</comment>
<dbReference type="Proteomes" id="UP000672602">
    <property type="component" value="Unassembled WGS sequence"/>
</dbReference>
<dbReference type="Pfam" id="PF05721">
    <property type="entry name" value="PhyH"/>
    <property type="match status" value="1"/>
</dbReference>
<dbReference type="AlphaFoldDB" id="A0A8J7S810"/>
<protein>
    <submittedName>
        <fullName evidence="3">Phytanoyl-CoA dioxygenase family protein</fullName>
    </submittedName>
</protein>